<organism evidence="1 2">
    <name type="scientific">Streptomyces hydrogenans</name>
    <dbReference type="NCBI Taxonomy" id="1873719"/>
    <lineage>
        <taxon>Bacteria</taxon>
        <taxon>Bacillati</taxon>
        <taxon>Actinomycetota</taxon>
        <taxon>Actinomycetes</taxon>
        <taxon>Kitasatosporales</taxon>
        <taxon>Streptomycetaceae</taxon>
        <taxon>Streptomyces</taxon>
    </lineage>
</organism>
<accession>A0ABQ3PJF7</accession>
<reference evidence="1" key="1">
    <citation type="submission" date="2024-05" db="EMBL/GenBank/DDBJ databases">
        <title>Whole genome shotgun sequence of Streptomyces hydrogenans NBRC 13475.</title>
        <authorList>
            <person name="Komaki H."/>
            <person name="Tamura T."/>
        </authorList>
    </citation>
    <scope>NUCLEOTIDE SEQUENCE</scope>
    <source>
        <strain evidence="1">NBRC 13475</strain>
    </source>
</reference>
<comment type="caution">
    <text evidence="1">The sequence shown here is derived from an EMBL/GenBank/DDBJ whole genome shotgun (WGS) entry which is preliminary data.</text>
</comment>
<keyword evidence="2" id="KW-1185">Reference proteome</keyword>
<evidence type="ECO:0000313" key="2">
    <source>
        <dbReference type="Proteomes" id="UP001052739"/>
    </source>
</evidence>
<sequence length="80" mass="9257">MARPIQTLWLPGDEVSVLDFERRRAIKRDGRLTAKEIHVVVLVRACRAAKSSYSWWRCTSNQPCVFCEELAEFCQEMPNG</sequence>
<name>A0ABQ3PJF7_9ACTN</name>
<dbReference type="Proteomes" id="UP001052739">
    <property type="component" value="Unassembled WGS sequence"/>
</dbReference>
<evidence type="ECO:0008006" key="3">
    <source>
        <dbReference type="Google" id="ProtNLM"/>
    </source>
</evidence>
<gene>
    <name evidence="1" type="ORF">Shyd_65190</name>
</gene>
<dbReference type="RefSeq" id="WP_190221399.1">
    <property type="nucleotide sequence ID" value="NZ_BNBS01000001.1"/>
</dbReference>
<dbReference type="EMBL" id="BNDW01000068">
    <property type="protein sequence ID" value="GHI25148.1"/>
    <property type="molecule type" value="Genomic_DNA"/>
</dbReference>
<protein>
    <recommendedName>
        <fullName evidence="3">Transposase</fullName>
    </recommendedName>
</protein>
<evidence type="ECO:0000313" key="1">
    <source>
        <dbReference type="EMBL" id="GHI25148.1"/>
    </source>
</evidence>
<proteinExistence type="predicted"/>